<keyword evidence="1" id="KW-1133">Transmembrane helix</keyword>
<feature type="transmembrane region" description="Helical" evidence="1">
    <location>
        <begin position="29"/>
        <end position="47"/>
    </location>
</feature>
<comment type="caution">
    <text evidence="2">The sequence shown here is derived from an EMBL/GenBank/DDBJ whole genome shotgun (WGS) entry which is preliminary data.</text>
</comment>
<dbReference type="EMBL" id="BARS01034243">
    <property type="protein sequence ID" value="GAG20060.1"/>
    <property type="molecule type" value="Genomic_DNA"/>
</dbReference>
<dbReference type="AlphaFoldDB" id="X0VPA9"/>
<feature type="non-terminal residue" evidence="2">
    <location>
        <position position="55"/>
    </location>
</feature>
<evidence type="ECO:0000313" key="2">
    <source>
        <dbReference type="EMBL" id="GAG20060.1"/>
    </source>
</evidence>
<gene>
    <name evidence="2" type="ORF">S01H1_52933</name>
</gene>
<keyword evidence="1" id="KW-0812">Transmembrane</keyword>
<proteinExistence type="predicted"/>
<protein>
    <submittedName>
        <fullName evidence="2">Uncharacterized protein</fullName>
    </submittedName>
</protein>
<keyword evidence="1" id="KW-0472">Membrane</keyword>
<name>X0VPA9_9ZZZZ</name>
<evidence type="ECO:0000256" key="1">
    <source>
        <dbReference type="SAM" id="Phobius"/>
    </source>
</evidence>
<accession>X0VPA9</accession>
<sequence>MVTAPFMVLAYDRTFISDSFVSAIRKRPVYYMGLAATWAVLAVLMWLGQRSTSAG</sequence>
<organism evidence="2">
    <name type="scientific">marine sediment metagenome</name>
    <dbReference type="NCBI Taxonomy" id="412755"/>
    <lineage>
        <taxon>unclassified sequences</taxon>
        <taxon>metagenomes</taxon>
        <taxon>ecological metagenomes</taxon>
    </lineage>
</organism>
<reference evidence="2" key="1">
    <citation type="journal article" date="2014" name="Front. Microbiol.">
        <title>High frequency of phylogenetically diverse reductive dehalogenase-homologous genes in deep subseafloor sedimentary metagenomes.</title>
        <authorList>
            <person name="Kawai M."/>
            <person name="Futagami T."/>
            <person name="Toyoda A."/>
            <person name="Takaki Y."/>
            <person name="Nishi S."/>
            <person name="Hori S."/>
            <person name="Arai W."/>
            <person name="Tsubouchi T."/>
            <person name="Morono Y."/>
            <person name="Uchiyama I."/>
            <person name="Ito T."/>
            <person name="Fujiyama A."/>
            <person name="Inagaki F."/>
            <person name="Takami H."/>
        </authorList>
    </citation>
    <scope>NUCLEOTIDE SEQUENCE</scope>
    <source>
        <strain evidence="2">Expedition CK06-06</strain>
    </source>
</reference>